<dbReference type="Proteomes" id="UP000676336">
    <property type="component" value="Unassembled WGS sequence"/>
</dbReference>
<proteinExistence type="predicted"/>
<dbReference type="EMBL" id="CAJOBF010000093">
    <property type="protein sequence ID" value="CAF3744803.1"/>
    <property type="molecule type" value="Genomic_DNA"/>
</dbReference>
<dbReference type="AlphaFoldDB" id="A0A816RMA5"/>
<dbReference type="Proteomes" id="UP000663842">
    <property type="component" value="Unassembled WGS sequence"/>
</dbReference>
<evidence type="ECO:0000313" key="7">
    <source>
        <dbReference type="EMBL" id="CAF3744803.1"/>
    </source>
</evidence>
<evidence type="ECO:0000313" key="10">
    <source>
        <dbReference type="EMBL" id="CAF5210360.1"/>
    </source>
</evidence>
<dbReference type="EMBL" id="CAJNRE010000177">
    <property type="protein sequence ID" value="CAF1923309.1"/>
    <property type="molecule type" value="Genomic_DNA"/>
</dbReference>
<dbReference type="Proteomes" id="UP000663866">
    <property type="component" value="Unassembled WGS sequence"/>
</dbReference>
<evidence type="ECO:0000313" key="13">
    <source>
        <dbReference type="Proteomes" id="UP000663887"/>
    </source>
</evidence>
<dbReference type="EMBL" id="CAJNRG010005329">
    <property type="protein sequence ID" value="CAF2075024.1"/>
    <property type="molecule type" value="Genomic_DNA"/>
</dbReference>
<feature type="region of interest" description="Disordered" evidence="1">
    <location>
        <begin position="65"/>
        <end position="105"/>
    </location>
</feature>
<dbReference type="Proteomes" id="UP000663856">
    <property type="component" value="Unassembled WGS sequence"/>
</dbReference>
<feature type="compositionally biased region" description="Polar residues" evidence="1">
    <location>
        <begin position="10"/>
        <end position="50"/>
    </location>
</feature>
<feature type="compositionally biased region" description="Polar residues" evidence="1">
    <location>
        <begin position="83"/>
        <end position="105"/>
    </location>
</feature>
<comment type="caution">
    <text evidence="5">The sequence shown here is derived from an EMBL/GenBank/DDBJ whole genome shotgun (WGS) entry which is preliminary data.</text>
</comment>
<organism evidence="5 13">
    <name type="scientific">Rotaria magnacalcarata</name>
    <dbReference type="NCBI Taxonomy" id="392030"/>
    <lineage>
        <taxon>Eukaryota</taxon>
        <taxon>Metazoa</taxon>
        <taxon>Spiralia</taxon>
        <taxon>Gnathifera</taxon>
        <taxon>Rotifera</taxon>
        <taxon>Eurotatoria</taxon>
        <taxon>Bdelloidea</taxon>
        <taxon>Philodinida</taxon>
        <taxon>Philodinidae</taxon>
        <taxon>Rotaria</taxon>
    </lineage>
</organism>
<evidence type="ECO:0000313" key="2">
    <source>
        <dbReference type="EMBL" id="CAF1511439.1"/>
    </source>
</evidence>
<dbReference type="EMBL" id="CAJNOV010013142">
    <property type="protein sequence ID" value="CAF1511439.1"/>
    <property type="molecule type" value="Genomic_DNA"/>
</dbReference>
<dbReference type="Proteomes" id="UP000681720">
    <property type="component" value="Unassembled WGS sequence"/>
</dbReference>
<evidence type="ECO:0000313" key="6">
    <source>
        <dbReference type="EMBL" id="CAF2134127.1"/>
    </source>
</evidence>
<evidence type="ECO:0000256" key="1">
    <source>
        <dbReference type="SAM" id="MobiDB-lite"/>
    </source>
</evidence>
<sequence>MDKLDDDIATPSTSRSNSVNGDEEQTSLPPSSAPTEETAQSEPLSFNASNHVADHVRATLSAKRATFISSSSSSSSESESEFVNVNTNDLTQDGSASTNAVSMLK</sequence>
<reference evidence="5" key="1">
    <citation type="submission" date="2021-02" db="EMBL/GenBank/DDBJ databases">
        <authorList>
            <person name="Nowell W R."/>
        </authorList>
    </citation>
    <scope>NUCLEOTIDE SEQUENCE</scope>
</reference>
<dbReference type="EMBL" id="CAJOBH010250823">
    <property type="protein sequence ID" value="CAF5137849.1"/>
    <property type="molecule type" value="Genomic_DNA"/>
</dbReference>
<dbReference type="EMBL" id="CAJOBI010339137">
    <property type="protein sequence ID" value="CAF5210360.1"/>
    <property type="molecule type" value="Genomic_DNA"/>
</dbReference>
<evidence type="ECO:0000313" key="5">
    <source>
        <dbReference type="EMBL" id="CAF2075024.1"/>
    </source>
</evidence>
<dbReference type="Proteomes" id="UP000681967">
    <property type="component" value="Unassembled WGS sequence"/>
</dbReference>
<dbReference type="EMBL" id="CAJNOW010009254">
    <property type="protein sequence ID" value="CAF1558616.1"/>
    <property type="molecule type" value="Genomic_DNA"/>
</dbReference>
<feature type="region of interest" description="Disordered" evidence="1">
    <location>
        <begin position="1"/>
        <end position="50"/>
    </location>
</feature>
<dbReference type="Proteomes" id="UP000663855">
    <property type="component" value="Unassembled WGS sequence"/>
</dbReference>
<dbReference type="Proteomes" id="UP000663834">
    <property type="component" value="Unassembled WGS sequence"/>
</dbReference>
<dbReference type="OrthoDB" id="10052922at2759"/>
<accession>A0A816RMA5</accession>
<dbReference type="EMBL" id="CAJNRF010011676">
    <property type="protein sequence ID" value="CAF2134127.1"/>
    <property type="molecule type" value="Genomic_DNA"/>
</dbReference>
<dbReference type="EMBL" id="CAJOBG010004964">
    <property type="protein sequence ID" value="CAF4133756.1"/>
    <property type="molecule type" value="Genomic_DNA"/>
</dbReference>
<evidence type="ECO:0000313" key="8">
    <source>
        <dbReference type="EMBL" id="CAF4133756.1"/>
    </source>
</evidence>
<gene>
    <name evidence="9" type="ORF">BYL167_LOCUS69634</name>
    <name evidence="2" type="ORF">CJN711_LOCUS27846</name>
    <name evidence="11" type="ORF">GIL414_LOCUS79873</name>
    <name evidence="3" type="ORF">KQP761_LOCUS18187</name>
    <name evidence="4" type="ORF">MBJ925_LOCUS2812</name>
    <name evidence="8" type="ORF">OVN521_LOCUS22664</name>
    <name evidence="10" type="ORF">SMN809_LOCUS78164</name>
    <name evidence="7" type="ORF">UXM345_LOCUS1653</name>
    <name evidence="6" type="ORF">WKI299_LOCUS26857</name>
    <name evidence="5" type="ORF">XDN619_LOCUS13397</name>
</gene>
<evidence type="ECO:0000313" key="11">
    <source>
        <dbReference type="EMBL" id="CAF5211258.1"/>
    </source>
</evidence>
<evidence type="ECO:0000313" key="12">
    <source>
        <dbReference type="Proteomes" id="UP000663866"/>
    </source>
</evidence>
<keyword evidence="12" id="KW-1185">Reference proteome</keyword>
<dbReference type="Proteomes" id="UP000663887">
    <property type="component" value="Unassembled WGS sequence"/>
</dbReference>
<protein>
    <submittedName>
        <fullName evidence="5">Uncharacterized protein</fullName>
    </submittedName>
</protein>
<name>A0A816RMA5_9BILA</name>
<evidence type="ECO:0000313" key="3">
    <source>
        <dbReference type="EMBL" id="CAF1558616.1"/>
    </source>
</evidence>
<evidence type="ECO:0000313" key="4">
    <source>
        <dbReference type="EMBL" id="CAF1923309.1"/>
    </source>
</evidence>
<evidence type="ECO:0000313" key="9">
    <source>
        <dbReference type="EMBL" id="CAF5137849.1"/>
    </source>
</evidence>
<dbReference type="Proteomes" id="UP000663824">
    <property type="component" value="Unassembled WGS sequence"/>
</dbReference>
<dbReference type="EMBL" id="CAJOBJ010353449">
    <property type="protein sequence ID" value="CAF5211258.1"/>
    <property type="molecule type" value="Genomic_DNA"/>
</dbReference>